<dbReference type="InterPro" id="IPR013328">
    <property type="entry name" value="6PGD_dom2"/>
</dbReference>
<dbReference type="Gene3D" id="1.10.1040.10">
    <property type="entry name" value="N-(1-d-carboxylethyl)-l-norvaline Dehydrogenase, domain 2"/>
    <property type="match status" value="1"/>
</dbReference>
<evidence type="ECO:0000256" key="1">
    <source>
        <dbReference type="ARBA" id="ARBA00023002"/>
    </source>
</evidence>
<reference evidence="5 6" key="1">
    <citation type="submission" date="2020-04" db="EMBL/GenBank/DDBJ databases">
        <title>MicrobeNet Type strains.</title>
        <authorList>
            <person name="Nicholson A.C."/>
        </authorList>
    </citation>
    <scope>NUCLEOTIDE SEQUENCE [LARGE SCALE GENOMIC DNA]</scope>
    <source>
        <strain evidence="5 6">ATCC BAA-14</strain>
    </source>
</reference>
<comment type="caution">
    <text evidence="5">The sequence shown here is derived from an EMBL/GenBank/DDBJ whole genome shotgun (WGS) entry which is preliminary data.</text>
</comment>
<dbReference type="Pfam" id="PF08125">
    <property type="entry name" value="Mannitol_dh_C"/>
    <property type="match status" value="1"/>
</dbReference>
<comment type="catalytic activity">
    <reaction evidence="2">
        <text>D-mannitol 1-phosphate + NAD(+) = beta-D-fructose 6-phosphate + NADH + H(+)</text>
        <dbReference type="Rhea" id="RHEA:19661"/>
        <dbReference type="ChEBI" id="CHEBI:15378"/>
        <dbReference type="ChEBI" id="CHEBI:57540"/>
        <dbReference type="ChEBI" id="CHEBI:57634"/>
        <dbReference type="ChEBI" id="CHEBI:57945"/>
        <dbReference type="ChEBI" id="CHEBI:61381"/>
        <dbReference type="EC" id="1.1.1.17"/>
    </reaction>
</comment>
<dbReference type="SUPFAM" id="SSF48179">
    <property type="entry name" value="6-phosphogluconate dehydrogenase C-terminal domain-like"/>
    <property type="match status" value="1"/>
</dbReference>
<keyword evidence="1" id="KW-0560">Oxidoreductase</keyword>
<evidence type="ECO:0000313" key="5">
    <source>
        <dbReference type="EMBL" id="NKY05119.1"/>
    </source>
</evidence>
<dbReference type="InterPro" id="IPR036291">
    <property type="entry name" value="NAD(P)-bd_dom_sf"/>
</dbReference>
<organism evidence="5 6">
    <name type="scientific">Gordonia polyisoprenivorans</name>
    <dbReference type="NCBI Taxonomy" id="84595"/>
    <lineage>
        <taxon>Bacteria</taxon>
        <taxon>Bacillati</taxon>
        <taxon>Actinomycetota</taxon>
        <taxon>Actinomycetes</taxon>
        <taxon>Mycobacteriales</taxon>
        <taxon>Gordoniaceae</taxon>
        <taxon>Gordonia</taxon>
    </lineage>
</organism>
<dbReference type="InterPro" id="IPR050988">
    <property type="entry name" value="Mannitol_DH/Oxidoreductase"/>
</dbReference>
<dbReference type="EMBL" id="JAAXPC010000028">
    <property type="protein sequence ID" value="NKY05119.1"/>
    <property type="molecule type" value="Genomic_DNA"/>
</dbReference>
<evidence type="ECO:0000259" key="3">
    <source>
        <dbReference type="Pfam" id="PF01232"/>
    </source>
</evidence>
<dbReference type="Gene3D" id="3.40.50.720">
    <property type="entry name" value="NAD(P)-binding Rossmann-like Domain"/>
    <property type="match status" value="1"/>
</dbReference>
<dbReference type="PANTHER" id="PTHR43362">
    <property type="entry name" value="MANNITOL DEHYDROGENASE DSF1-RELATED"/>
    <property type="match status" value="1"/>
</dbReference>
<protein>
    <submittedName>
        <fullName evidence="5">Mannitol dehydrogenase family protein</fullName>
    </submittedName>
</protein>
<dbReference type="InterPro" id="IPR008927">
    <property type="entry name" value="6-PGluconate_DH-like_C_sf"/>
</dbReference>
<gene>
    <name evidence="5" type="ORF">HGA05_26530</name>
</gene>
<evidence type="ECO:0000259" key="4">
    <source>
        <dbReference type="Pfam" id="PF08125"/>
    </source>
</evidence>
<dbReference type="PRINTS" id="PR00084">
    <property type="entry name" value="MTLDHDRGNASE"/>
</dbReference>
<dbReference type="Proteomes" id="UP000563898">
    <property type="component" value="Unassembled WGS sequence"/>
</dbReference>
<dbReference type="GO" id="GO:0008926">
    <property type="term" value="F:mannitol-1-phosphate 5-dehydrogenase activity"/>
    <property type="evidence" value="ECO:0007669"/>
    <property type="project" value="UniProtKB-EC"/>
</dbReference>
<dbReference type="RefSeq" id="WP_006367992.1">
    <property type="nucleotide sequence ID" value="NZ_JAAXPC010000028.1"/>
</dbReference>
<feature type="domain" description="Mannitol dehydrogenase N-terminal" evidence="3">
    <location>
        <begin position="34"/>
        <end position="282"/>
    </location>
</feature>
<dbReference type="AlphaFoldDB" id="A0A846WTY0"/>
<accession>A0A846WTY0</accession>
<dbReference type="InterPro" id="IPR000669">
    <property type="entry name" value="Mannitol_DH"/>
</dbReference>
<dbReference type="InterPro" id="IPR013131">
    <property type="entry name" value="Mannitol_DH_N"/>
</dbReference>
<feature type="domain" description="Mannitol dehydrogenase C-terminal" evidence="4">
    <location>
        <begin position="291"/>
        <end position="478"/>
    </location>
</feature>
<dbReference type="PANTHER" id="PTHR43362:SF1">
    <property type="entry name" value="MANNITOL DEHYDROGENASE 2-RELATED"/>
    <property type="match status" value="1"/>
</dbReference>
<evidence type="ECO:0000256" key="2">
    <source>
        <dbReference type="ARBA" id="ARBA00048615"/>
    </source>
</evidence>
<proteinExistence type="predicted"/>
<name>A0A846WTY0_9ACTN</name>
<dbReference type="InterPro" id="IPR013118">
    <property type="entry name" value="Mannitol_DH_C"/>
</dbReference>
<dbReference type="SUPFAM" id="SSF51735">
    <property type="entry name" value="NAD(P)-binding Rossmann-fold domains"/>
    <property type="match status" value="1"/>
</dbReference>
<sequence>MSTLADALPLNTTMLGSVGDVPTPRYDRATVTTGIVHFGVGGFHRAHQAFYVDQLLASDPSWGICGVGVRPADARMRDALVPQDGLYTLTLKHPDGAVETSVIGSIVEYLYAPDDPEAVLEKLADPAVRIVSLTVTEGGYNFSAATGEFDADNPEIVADLAGTAPPTTVFGLVVEGLARRRELGVPSFTVMSCDNIAGNGHMAHSTFLAYARLRDPELAAWIDEHTRFPNSMVDRITPATPPELAGEVAERTGIADAWPVVAEPFTQWVLEDDFSCGRPALENVGVQVVADVTPYELMKLRLLNAGHQALCYFAHLLGYRYVHDAAVDPDLRELMRRYMSEEGKPTLAPLPNVDVDAYIDTLLERFGNPAIADTIARLCQDSSNRIPKWLVPVIRDRLAQRGSVRLAAAVVASWTRYAEGVDEHGDASTVDDPLADRLVPLAQRSRTEPLAFLSETSLFGNLAEHEAFTEPYLWALESLRSKGARATLQELLS</sequence>
<dbReference type="Pfam" id="PF01232">
    <property type="entry name" value="Mannitol_dh"/>
    <property type="match status" value="1"/>
</dbReference>
<evidence type="ECO:0000313" key="6">
    <source>
        <dbReference type="Proteomes" id="UP000563898"/>
    </source>
</evidence>